<dbReference type="EMBL" id="JAGQHS010000027">
    <property type="protein sequence ID" value="MCA9755605.1"/>
    <property type="molecule type" value="Genomic_DNA"/>
</dbReference>
<protein>
    <submittedName>
        <fullName evidence="6">Iron-sulfur cluster repair di-iron protein</fullName>
    </submittedName>
</protein>
<evidence type="ECO:0000256" key="1">
    <source>
        <dbReference type="ARBA" id="ARBA00004496"/>
    </source>
</evidence>
<dbReference type="GO" id="GO:0005737">
    <property type="term" value="C:cytoplasm"/>
    <property type="evidence" value="ECO:0007669"/>
    <property type="project" value="UniProtKB-SubCell"/>
</dbReference>
<keyword evidence="3" id="KW-0479">Metal-binding</keyword>
<evidence type="ECO:0000256" key="3">
    <source>
        <dbReference type="ARBA" id="ARBA00022723"/>
    </source>
</evidence>
<dbReference type="PANTHER" id="PTHR36438">
    <property type="entry name" value="IRON-SULFUR CLUSTER REPAIR PROTEIN YTFE"/>
    <property type="match status" value="1"/>
</dbReference>
<dbReference type="PANTHER" id="PTHR36438:SF1">
    <property type="entry name" value="IRON-SULFUR CLUSTER REPAIR PROTEIN YTFE"/>
    <property type="match status" value="1"/>
</dbReference>
<evidence type="ECO:0000256" key="2">
    <source>
        <dbReference type="ARBA" id="ARBA00022490"/>
    </source>
</evidence>
<dbReference type="GO" id="GO:0046872">
    <property type="term" value="F:metal ion binding"/>
    <property type="evidence" value="ECO:0007669"/>
    <property type="project" value="UniProtKB-KW"/>
</dbReference>
<keyword evidence="4" id="KW-0408">Iron</keyword>
<organism evidence="6 7">
    <name type="scientific">Eiseniibacteriota bacterium</name>
    <dbReference type="NCBI Taxonomy" id="2212470"/>
    <lineage>
        <taxon>Bacteria</taxon>
        <taxon>Candidatus Eiseniibacteriota</taxon>
    </lineage>
</organism>
<gene>
    <name evidence="6" type="primary">ric</name>
    <name evidence="6" type="ORF">KDA27_07370</name>
</gene>
<sequence length="242" mass="27039">MSEPKPYPTIGELVRNHPVRSRVFERLGIDYCCGGKIPLDAACTQHGLDVAAVLEMLAEVEQTNDDGLVDADAMELAELADHIERTHHAYLKDELPRIAALLEKVSSVHGARETRLVAIRETFLSFQAELSQHMMKEEQVLFPMIRALDQSDEPPAFHCGSLANPIRVMEDEHDNAGAAMAAFRRLTDDYAPPEWACNTLHATYDALARLEADMHQHVHKENNVLFPKAIARERQLASGAVR</sequence>
<feature type="domain" description="Hemerythrin-like" evidence="5">
    <location>
        <begin position="82"/>
        <end position="229"/>
    </location>
</feature>
<comment type="subcellular location">
    <subcellularLocation>
        <location evidence="1">Cytoplasm</location>
    </subcellularLocation>
</comment>
<comment type="caution">
    <text evidence="6">The sequence shown here is derived from an EMBL/GenBank/DDBJ whole genome shotgun (WGS) entry which is preliminary data.</text>
</comment>
<evidence type="ECO:0000256" key="4">
    <source>
        <dbReference type="ARBA" id="ARBA00023004"/>
    </source>
</evidence>
<dbReference type="NCBIfam" id="TIGR03652">
    <property type="entry name" value="FeS_repair_RIC"/>
    <property type="match status" value="1"/>
</dbReference>
<dbReference type="Gene3D" id="1.20.120.520">
    <property type="entry name" value="nmb1532 protein domain like"/>
    <property type="match status" value="1"/>
</dbReference>
<name>A0A956NAD3_UNCEI</name>
<reference evidence="6" key="1">
    <citation type="submission" date="2020-04" db="EMBL/GenBank/DDBJ databases">
        <authorList>
            <person name="Zhang T."/>
        </authorList>
    </citation>
    <scope>NUCLEOTIDE SEQUENCE</scope>
    <source>
        <strain evidence="6">HKST-UBA02</strain>
    </source>
</reference>
<keyword evidence="2" id="KW-0963">Cytoplasm</keyword>
<dbReference type="Pfam" id="PF04405">
    <property type="entry name" value="ScdA_N"/>
    <property type="match status" value="1"/>
</dbReference>
<evidence type="ECO:0000313" key="6">
    <source>
        <dbReference type="EMBL" id="MCA9755605.1"/>
    </source>
</evidence>
<reference evidence="6" key="2">
    <citation type="journal article" date="2021" name="Microbiome">
        <title>Successional dynamics and alternative stable states in a saline activated sludge microbial community over 9 years.</title>
        <authorList>
            <person name="Wang Y."/>
            <person name="Ye J."/>
            <person name="Ju F."/>
            <person name="Liu L."/>
            <person name="Boyd J.A."/>
            <person name="Deng Y."/>
            <person name="Parks D.H."/>
            <person name="Jiang X."/>
            <person name="Yin X."/>
            <person name="Woodcroft B.J."/>
            <person name="Tyson G.W."/>
            <person name="Hugenholtz P."/>
            <person name="Polz M.F."/>
            <person name="Zhang T."/>
        </authorList>
    </citation>
    <scope>NUCLEOTIDE SEQUENCE</scope>
    <source>
        <strain evidence="6">HKST-UBA02</strain>
    </source>
</reference>
<dbReference type="AlphaFoldDB" id="A0A956NAD3"/>
<evidence type="ECO:0000313" key="7">
    <source>
        <dbReference type="Proteomes" id="UP000739538"/>
    </source>
</evidence>
<proteinExistence type="predicted"/>
<dbReference type="InterPro" id="IPR012312">
    <property type="entry name" value="Hemerythrin-like"/>
</dbReference>
<dbReference type="Pfam" id="PF01814">
    <property type="entry name" value="Hemerythrin"/>
    <property type="match status" value="1"/>
</dbReference>
<dbReference type="InterPro" id="IPR019903">
    <property type="entry name" value="RIC_family"/>
</dbReference>
<accession>A0A956NAD3</accession>
<dbReference type="SUPFAM" id="SSF140683">
    <property type="entry name" value="SP0561-like"/>
    <property type="match status" value="1"/>
</dbReference>
<dbReference type="InterPro" id="IPR038062">
    <property type="entry name" value="ScdA-like_N_sf"/>
</dbReference>
<dbReference type="Proteomes" id="UP000739538">
    <property type="component" value="Unassembled WGS sequence"/>
</dbReference>
<evidence type="ECO:0000259" key="5">
    <source>
        <dbReference type="Pfam" id="PF01814"/>
    </source>
</evidence>